<dbReference type="InterPro" id="IPR006224">
    <property type="entry name" value="PsdUridine_synth_RluA-like_CS"/>
</dbReference>
<name>A0A9W6BPH2_9CHLO</name>
<dbReference type="Pfam" id="PF00849">
    <property type="entry name" value="PseudoU_synth_2"/>
    <property type="match status" value="1"/>
</dbReference>
<dbReference type="InterPro" id="IPR050188">
    <property type="entry name" value="RluA_PseudoU_synthase"/>
</dbReference>
<evidence type="ECO:0000313" key="6">
    <source>
        <dbReference type="Proteomes" id="UP001165080"/>
    </source>
</evidence>
<feature type="compositionally biased region" description="Low complexity" evidence="3">
    <location>
        <begin position="464"/>
        <end position="478"/>
    </location>
</feature>
<comment type="caution">
    <text evidence="5">The sequence shown here is derived from an EMBL/GenBank/DDBJ whole genome shotgun (WGS) entry which is preliminary data.</text>
</comment>
<dbReference type="GO" id="GO:0009982">
    <property type="term" value="F:pseudouridine synthase activity"/>
    <property type="evidence" value="ECO:0007669"/>
    <property type="project" value="InterPro"/>
</dbReference>
<sequence length="795" mass="81053">MPRGCGVLRRDAGPGSARPGQAQRLQASMTSNTRIRPFLPSITLTPSLPSSSTCLRAAAWAAASPHSAPSARTAGRQSPCTCLPHVRASAAAATPFPAARAVPDQGRRQSRAHATLCLAAPGRPGPSPTPPCPLNDCSARHRRRRNPSGCRPSSHRTANDGASGISDGSSTRSNSHSASSGIASAPAGPPGAAPAAPEPSAGGQAPGASSSASASAGGSTSVAADADEIARRITASRARRAASRLSYNCPACSISAATPANIARHMARCCPDLMAPDAEGWQRLESLEARAGFPSPQHDAVVALLRSAGGREQELRRRVLACVFLSGPVDEETGLPSRLEAEEAARRLGLPLPRASSLLQRAMASVPLASDAGGPPLDVVFEDEHFLAVNKPVGMHTAPIHRFTGGSVVNKVIAYLNRGRGGRPGGPPVTLLTPPPPWAGGAAAGAPPYGSLIPELMPLPEPFTLTSASSTSAPLSSSSDEDCGSGSGMGNGGAAAGSGGGSRTTPYQLEPYVLHRLDMNTSGLLLFAKRPEVVAGMHRQFRERTLSKLYVAAAVGCAELGGDGGPHSRVSFRVDAPIDRHPTQAVARRVADTGKEASTSFALLASNPAADLGPTAGGAPGLLFHERPLHHPHQHQHQGTAGPPQVSGHEVASGPGGSAAAAAGAAAGGGSEIPRGASLVLCAPHTGRTHQIRVHLHHLGHPIVGDDIYGVTGPWLGRQALHAAALRFTHPLTGRPVTLAAPLHDDMALALSALGLPQPDVAALVAEAAEADWLGLKGGGRGQQGEGRAGGRRRR</sequence>
<feature type="compositionally biased region" description="Pro residues" evidence="3">
    <location>
        <begin position="123"/>
        <end position="133"/>
    </location>
</feature>
<organism evidence="5 6">
    <name type="scientific">Pleodorina starrii</name>
    <dbReference type="NCBI Taxonomy" id="330485"/>
    <lineage>
        <taxon>Eukaryota</taxon>
        <taxon>Viridiplantae</taxon>
        <taxon>Chlorophyta</taxon>
        <taxon>core chlorophytes</taxon>
        <taxon>Chlorophyceae</taxon>
        <taxon>CS clade</taxon>
        <taxon>Chlamydomonadales</taxon>
        <taxon>Volvocaceae</taxon>
        <taxon>Pleodorina</taxon>
    </lineage>
</organism>
<feature type="compositionally biased region" description="Gly residues" evidence="3">
    <location>
        <begin position="776"/>
        <end position="788"/>
    </location>
</feature>
<keyword evidence="6" id="KW-1185">Reference proteome</keyword>
<feature type="region of interest" description="Disordered" evidence="3">
    <location>
        <begin position="463"/>
        <end position="503"/>
    </location>
</feature>
<dbReference type="PANTHER" id="PTHR21600:SF87">
    <property type="entry name" value="RNA PSEUDOURIDYLATE SYNTHASE DOMAIN-CONTAINING PROTEIN 1"/>
    <property type="match status" value="1"/>
</dbReference>
<feature type="region of interest" description="Disordered" evidence="3">
    <location>
        <begin position="775"/>
        <end position="795"/>
    </location>
</feature>
<proteinExistence type="inferred from homology"/>
<dbReference type="GO" id="GO:0003723">
    <property type="term" value="F:RNA binding"/>
    <property type="evidence" value="ECO:0007669"/>
    <property type="project" value="InterPro"/>
</dbReference>
<protein>
    <recommendedName>
        <fullName evidence="4">Pseudouridine synthase RsuA/RluA-like domain-containing protein</fullName>
    </recommendedName>
</protein>
<dbReference type="EMBL" id="BRXU01000013">
    <property type="protein sequence ID" value="GLC55585.1"/>
    <property type="molecule type" value="Genomic_DNA"/>
</dbReference>
<evidence type="ECO:0000313" key="5">
    <source>
        <dbReference type="EMBL" id="GLC55585.1"/>
    </source>
</evidence>
<dbReference type="GO" id="GO:0000455">
    <property type="term" value="P:enzyme-directed rRNA pseudouridine synthesis"/>
    <property type="evidence" value="ECO:0007669"/>
    <property type="project" value="TreeGrafter"/>
</dbReference>
<comment type="similarity">
    <text evidence="2">Belongs to the pseudouridine synthase RluA family.</text>
</comment>
<feature type="region of interest" description="Disordered" evidence="3">
    <location>
        <begin position="1"/>
        <end position="33"/>
    </location>
</feature>
<dbReference type="Gene3D" id="3.30.2350.10">
    <property type="entry name" value="Pseudouridine synthase"/>
    <property type="match status" value="1"/>
</dbReference>
<dbReference type="InterPro" id="IPR020103">
    <property type="entry name" value="PsdUridine_synth_cat_dom_sf"/>
</dbReference>
<dbReference type="PANTHER" id="PTHR21600">
    <property type="entry name" value="MITOCHONDRIAL RNA PSEUDOURIDINE SYNTHASE"/>
    <property type="match status" value="1"/>
</dbReference>
<dbReference type="PROSITE" id="PS01129">
    <property type="entry name" value="PSI_RLU"/>
    <property type="match status" value="1"/>
</dbReference>
<feature type="region of interest" description="Disordered" evidence="3">
    <location>
        <begin position="118"/>
        <end position="222"/>
    </location>
</feature>
<feature type="domain" description="Pseudouridine synthase RsuA/RluA-like" evidence="4">
    <location>
        <begin position="509"/>
        <end position="698"/>
    </location>
</feature>
<evidence type="ECO:0000256" key="3">
    <source>
        <dbReference type="SAM" id="MobiDB-lite"/>
    </source>
</evidence>
<dbReference type="Proteomes" id="UP001165080">
    <property type="component" value="Unassembled WGS sequence"/>
</dbReference>
<feature type="compositionally biased region" description="Gly residues" evidence="3">
    <location>
        <begin position="485"/>
        <end position="502"/>
    </location>
</feature>
<feature type="region of interest" description="Disordered" evidence="3">
    <location>
        <begin position="631"/>
        <end position="668"/>
    </location>
</feature>
<evidence type="ECO:0000256" key="1">
    <source>
        <dbReference type="ARBA" id="ARBA00000073"/>
    </source>
</evidence>
<reference evidence="5 6" key="1">
    <citation type="journal article" date="2023" name="Commun. Biol.">
        <title>Reorganization of the ancestral sex-determining regions during the evolution of trioecy in Pleodorina starrii.</title>
        <authorList>
            <person name="Takahashi K."/>
            <person name="Suzuki S."/>
            <person name="Kawai-Toyooka H."/>
            <person name="Yamamoto K."/>
            <person name="Hamaji T."/>
            <person name="Ootsuki R."/>
            <person name="Yamaguchi H."/>
            <person name="Kawachi M."/>
            <person name="Higashiyama T."/>
            <person name="Nozaki H."/>
        </authorList>
    </citation>
    <scope>NUCLEOTIDE SEQUENCE [LARGE SCALE GENOMIC DNA]</scope>
    <source>
        <strain evidence="5 6">NIES-4479</strain>
    </source>
</reference>
<dbReference type="InterPro" id="IPR006145">
    <property type="entry name" value="PsdUridine_synth_RsuA/RluA"/>
</dbReference>
<gene>
    <name evidence="5" type="primary">PLEST002009</name>
    <name evidence="5" type="ORF">PLESTB_001003400</name>
</gene>
<comment type="catalytic activity">
    <reaction evidence="1">
        <text>a uridine in RNA = a pseudouridine in RNA</text>
        <dbReference type="Rhea" id="RHEA:48348"/>
        <dbReference type="Rhea" id="RHEA-COMP:12068"/>
        <dbReference type="Rhea" id="RHEA-COMP:12069"/>
        <dbReference type="ChEBI" id="CHEBI:65314"/>
        <dbReference type="ChEBI" id="CHEBI:65315"/>
    </reaction>
</comment>
<dbReference type="SUPFAM" id="SSF55120">
    <property type="entry name" value="Pseudouridine synthase"/>
    <property type="match status" value="1"/>
</dbReference>
<feature type="compositionally biased region" description="Polar residues" evidence="3">
    <location>
        <begin position="23"/>
        <end position="33"/>
    </location>
</feature>
<feature type="compositionally biased region" description="Low complexity" evidence="3">
    <location>
        <begin position="193"/>
        <end position="222"/>
    </location>
</feature>
<dbReference type="CDD" id="cd02869">
    <property type="entry name" value="PseudoU_synth_RluA_like"/>
    <property type="match status" value="1"/>
</dbReference>
<feature type="compositionally biased region" description="Low complexity" evidence="3">
    <location>
        <begin position="169"/>
        <end position="186"/>
    </location>
</feature>
<evidence type="ECO:0000259" key="4">
    <source>
        <dbReference type="Pfam" id="PF00849"/>
    </source>
</evidence>
<evidence type="ECO:0000256" key="2">
    <source>
        <dbReference type="ARBA" id="ARBA00010876"/>
    </source>
</evidence>
<dbReference type="AlphaFoldDB" id="A0A9W6BPH2"/>
<accession>A0A9W6BPH2</accession>